<evidence type="ECO:0000313" key="3">
    <source>
        <dbReference type="Proteomes" id="UP000652681"/>
    </source>
</evidence>
<accession>A0A8J6PGV3</accession>
<sequence length="130" mass="14399">MYKLTGTVKVVNDTVQVSEKFSKREFVITDSSSMYPQDILFQLTQDKCSIIDGVNVNDTVEVSFNLRGREWVSPQGEVRYFNTLDAWRVEKMGQTGGGMPQGGPSAMNLAPTPSPIESAATEQDDDDLPF</sequence>
<evidence type="ECO:0000313" key="2">
    <source>
        <dbReference type="EMBL" id="MBC9811099.1"/>
    </source>
</evidence>
<dbReference type="EMBL" id="JACVEL010000001">
    <property type="protein sequence ID" value="MBC9811099.1"/>
    <property type="molecule type" value="Genomic_DNA"/>
</dbReference>
<dbReference type="Pfam" id="PF11325">
    <property type="entry name" value="DUF3127"/>
    <property type="match status" value="1"/>
</dbReference>
<gene>
    <name evidence="2" type="ORF">H9Y05_01310</name>
</gene>
<comment type="caution">
    <text evidence="2">The sequence shown here is derived from an EMBL/GenBank/DDBJ whole genome shotgun (WGS) entry which is preliminary data.</text>
</comment>
<keyword evidence="3" id="KW-1185">Reference proteome</keyword>
<dbReference type="Proteomes" id="UP000652681">
    <property type="component" value="Unassembled WGS sequence"/>
</dbReference>
<evidence type="ECO:0000256" key="1">
    <source>
        <dbReference type="SAM" id="MobiDB-lite"/>
    </source>
</evidence>
<name>A0A8J6PGV3_9FLAO</name>
<proteinExistence type="predicted"/>
<dbReference type="RefSeq" id="WP_163492421.1">
    <property type="nucleotide sequence ID" value="NZ_JACVEL010000001.1"/>
</dbReference>
<protein>
    <submittedName>
        <fullName evidence="2">DUF3127 domain-containing protein</fullName>
    </submittedName>
</protein>
<dbReference type="AlphaFoldDB" id="A0A8J6PGV3"/>
<reference evidence="2" key="1">
    <citation type="submission" date="2020-09" db="EMBL/GenBank/DDBJ databases">
        <title>Taishania pollutisoli gen. nov., sp. nov., Isolated from Tetrabromobisphenol A-Contaminated Soil.</title>
        <authorList>
            <person name="Chen Q."/>
        </authorList>
    </citation>
    <scope>NUCLEOTIDE SEQUENCE</scope>
    <source>
        <strain evidence="2">CZZ-1</strain>
    </source>
</reference>
<organism evidence="2 3">
    <name type="scientific">Taishania pollutisoli</name>
    <dbReference type="NCBI Taxonomy" id="2766479"/>
    <lineage>
        <taxon>Bacteria</taxon>
        <taxon>Pseudomonadati</taxon>
        <taxon>Bacteroidota</taxon>
        <taxon>Flavobacteriia</taxon>
        <taxon>Flavobacteriales</taxon>
        <taxon>Crocinitomicaceae</taxon>
        <taxon>Taishania</taxon>
    </lineage>
</organism>
<feature type="region of interest" description="Disordered" evidence="1">
    <location>
        <begin position="92"/>
        <end position="130"/>
    </location>
</feature>
<dbReference type="InterPro" id="IPR021474">
    <property type="entry name" value="DUF3127"/>
</dbReference>